<proteinExistence type="predicted"/>
<dbReference type="Proteomes" id="UP000204551">
    <property type="component" value="Chromosome"/>
</dbReference>
<dbReference type="AlphaFoldDB" id="A0A221URR3"/>
<protein>
    <submittedName>
        <fullName evidence="1">Uncharacterized protein</fullName>
    </submittedName>
</protein>
<accession>A0A221URR3</accession>
<name>A0A221URR3_9FLAO</name>
<gene>
    <name evidence="1" type="ORF">AREALGSMS7_00382</name>
</gene>
<dbReference type="KEGG" id="aalg:AREALGSMS7_00382"/>
<sequence>MFKGYFIAAVLRGNYILNILLPGTGLVYFARLPQYPLCVGVDHNPTN</sequence>
<dbReference type="EMBL" id="CP022515">
    <property type="protein sequence ID" value="ASO03878.1"/>
    <property type="molecule type" value="Genomic_DNA"/>
</dbReference>
<organism evidence="1 2">
    <name type="scientific">Arenibacter algicola</name>
    <dbReference type="NCBI Taxonomy" id="616991"/>
    <lineage>
        <taxon>Bacteria</taxon>
        <taxon>Pseudomonadati</taxon>
        <taxon>Bacteroidota</taxon>
        <taxon>Flavobacteriia</taxon>
        <taxon>Flavobacteriales</taxon>
        <taxon>Flavobacteriaceae</taxon>
        <taxon>Arenibacter</taxon>
    </lineage>
</organism>
<evidence type="ECO:0000313" key="2">
    <source>
        <dbReference type="Proteomes" id="UP000204551"/>
    </source>
</evidence>
<evidence type="ECO:0000313" key="1">
    <source>
        <dbReference type="EMBL" id="ASO03878.1"/>
    </source>
</evidence>
<reference evidence="1 2" key="1">
    <citation type="submission" date="2017-07" db="EMBL/GenBank/DDBJ databases">
        <title>Genome Sequence of Arenibacter algicola Strain SMS7 Isolated from a culture of the Diatom Skeletonema marinoi.</title>
        <authorList>
            <person name="Topel M."/>
            <person name="Pinder M.I.M."/>
            <person name="Johansson O.N."/>
            <person name="Kourtchenko O."/>
            <person name="Godhe A."/>
            <person name="Clarke A.K."/>
        </authorList>
    </citation>
    <scope>NUCLEOTIDE SEQUENCE [LARGE SCALE GENOMIC DNA]</scope>
    <source>
        <strain evidence="1 2">SMS7</strain>
    </source>
</reference>